<dbReference type="PROSITE" id="PS50943">
    <property type="entry name" value="HTH_CROC1"/>
    <property type="match status" value="1"/>
</dbReference>
<dbReference type="STRING" id="151894.SAMN04488524_2554"/>
<dbReference type="EMBL" id="FWXT01000001">
    <property type="protein sequence ID" value="SMC75108.1"/>
    <property type="molecule type" value="Genomic_DNA"/>
</dbReference>
<dbReference type="AlphaFoldDB" id="A0A1W2BRC1"/>
<reference evidence="3" key="1">
    <citation type="submission" date="2017-04" db="EMBL/GenBank/DDBJ databases">
        <authorList>
            <person name="Varghese N."/>
            <person name="Submissions S."/>
        </authorList>
    </citation>
    <scope>NUCLEOTIDE SEQUENCE [LARGE SCALE GENOMIC DNA]</scope>
    <source>
        <strain evidence="3">DSM 12126</strain>
    </source>
</reference>
<dbReference type="Pfam" id="PF01381">
    <property type="entry name" value="HTH_3"/>
    <property type="match status" value="1"/>
</dbReference>
<dbReference type="InterPro" id="IPR010982">
    <property type="entry name" value="Lambda_DNA-bd_dom_sf"/>
</dbReference>
<dbReference type="Gene3D" id="1.10.260.40">
    <property type="entry name" value="lambda repressor-like DNA-binding domains"/>
    <property type="match status" value="1"/>
</dbReference>
<protein>
    <submittedName>
        <fullName evidence="2">Antitoxin component HigA of the HigAB toxin-antitoxin module, contains an N-terminal HTH domain</fullName>
    </submittedName>
</protein>
<evidence type="ECO:0000313" key="3">
    <source>
        <dbReference type="Proteomes" id="UP000192756"/>
    </source>
</evidence>
<accession>A0A1W2BRC1</accession>
<keyword evidence="3" id="KW-1185">Reference proteome</keyword>
<sequence>MITRIRTEAQYHQIMQLIETFIGKATDNGGFHTLTEAESNELEQLSVLAERYEDRVLKIMPIPVTINAVIQYKIKELNITQAKLADLLGIGTSKLSQILTGKREPDVSFLKAVHLKLGISGDFLLESV</sequence>
<dbReference type="SUPFAM" id="SSF47413">
    <property type="entry name" value="lambda repressor-like DNA-binding domains"/>
    <property type="match status" value="1"/>
</dbReference>
<organism evidence="2 3">
    <name type="scientific">Pedobacter africanus</name>
    <dbReference type="NCBI Taxonomy" id="151894"/>
    <lineage>
        <taxon>Bacteria</taxon>
        <taxon>Pseudomonadati</taxon>
        <taxon>Bacteroidota</taxon>
        <taxon>Sphingobacteriia</taxon>
        <taxon>Sphingobacteriales</taxon>
        <taxon>Sphingobacteriaceae</taxon>
        <taxon>Pedobacter</taxon>
    </lineage>
</organism>
<gene>
    <name evidence="2" type="ORF">SAMN04488524_2554</name>
</gene>
<dbReference type="Proteomes" id="UP000192756">
    <property type="component" value="Unassembled WGS sequence"/>
</dbReference>
<name>A0A1W2BRC1_9SPHI</name>
<dbReference type="InterPro" id="IPR001387">
    <property type="entry name" value="Cro/C1-type_HTH"/>
</dbReference>
<evidence type="ECO:0000313" key="2">
    <source>
        <dbReference type="EMBL" id="SMC75108.1"/>
    </source>
</evidence>
<dbReference type="RefSeq" id="WP_084239077.1">
    <property type="nucleotide sequence ID" value="NZ_FWXT01000001.1"/>
</dbReference>
<evidence type="ECO:0000259" key="1">
    <source>
        <dbReference type="PROSITE" id="PS50943"/>
    </source>
</evidence>
<feature type="domain" description="HTH cro/C1-type" evidence="1">
    <location>
        <begin position="70"/>
        <end position="124"/>
    </location>
</feature>
<proteinExistence type="predicted"/>
<dbReference type="OrthoDB" id="961302at2"/>
<dbReference type="CDD" id="cd00093">
    <property type="entry name" value="HTH_XRE"/>
    <property type="match status" value="1"/>
</dbReference>
<dbReference type="GO" id="GO:0003677">
    <property type="term" value="F:DNA binding"/>
    <property type="evidence" value="ECO:0007669"/>
    <property type="project" value="InterPro"/>
</dbReference>
<dbReference type="SMART" id="SM00530">
    <property type="entry name" value="HTH_XRE"/>
    <property type="match status" value="1"/>
</dbReference>